<gene>
    <name evidence="2" type="ORF">K432DRAFT_325079</name>
</gene>
<evidence type="ECO:0000256" key="1">
    <source>
        <dbReference type="SAM" id="MobiDB-lite"/>
    </source>
</evidence>
<feature type="region of interest" description="Disordered" evidence="1">
    <location>
        <begin position="1"/>
        <end position="35"/>
    </location>
</feature>
<dbReference type="OrthoDB" id="3260716at2759"/>
<reference evidence="2 3" key="1">
    <citation type="journal article" date="2016" name="Nat. Commun.">
        <title>Ectomycorrhizal ecology is imprinted in the genome of the dominant symbiotic fungus Cenococcum geophilum.</title>
        <authorList>
            <consortium name="DOE Joint Genome Institute"/>
            <person name="Peter M."/>
            <person name="Kohler A."/>
            <person name="Ohm R.A."/>
            <person name="Kuo A."/>
            <person name="Krutzmann J."/>
            <person name="Morin E."/>
            <person name="Arend M."/>
            <person name="Barry K.W."/>
            <person name="Binder M."/>
            <person name="Choi C."/>
            <person name="Clum A."/>
            <person name="Copeland A."/>
            <person name="Grisel N."/>
            <person name="Haridas S."/>
            <person name="Kipfer T."/>
            <person name="LaButti K."/>
            <person name="Lindquist E."/>
            <person name="Lipzen A."/>
            <person name="Maire R."/>
            <person name="Meier B."/>
            <person name="Mihaltcheva S."/>
            <person name="Molinier V."/>
            <person name="Murat C."/>
            <person name="Poggeler S."/>
            <person name="Quandt C.A."/>
            <person name="Sperisen C."/>
            <person name="Tritt A."/>
            <person name="Tisserant E."/>
            <person name="Crous P.W."/>
            <person name="Henrissat B."/>
            <person name="Nehls U."/>
            <person name="Egli S."/>
            <person name="Spatafora J.W."/>
            <person name="Grigoriev I.V."/>
            <person name="Martin F.M."/>
        </authorList>
    </citation>
    <scope>NUCLEOTIDE SEQUENCE [LARGE SCALE GENOMIC DNA]</scope>
    <source>
        <strain evidence="2 3">CBS 459.81</strain>
    </source>
</reference>
<accession>A0A8E2EDY8</accession>
<dbReference type="AlphaFoldDB" id="A0A8E2EDY8"/>
<evidence type="ECO:0000313" key="3">
    <source>
        <dbReference type="Proteomes" id="UP000250266"/>
    </source>
</evidence>
<feature type="compositionally biased region" description="Polar residues" evidence="1">
    <location>
        <begin position="59"/>
        <end position="86"/>
    </location>
</feature>
<name>A0A8E2EDY8_9PEZI</name>
<proteinExistence type="predicted"/>
<protein>
    <submittedName>
        <fullName evidence="2">Uncharacterized protein</fullName>
    </submittedName>
</protein>
<evidence type="ECO:0000313" key="2">
    <source>
        <dbReference type="EMBL" id="OCK82029.1"/>
    </source>
</evidence>
<organism evidence="2 3">
    <name type="scientific">Lepidopterella palustris CBS 459.81</name>
    <dbReference type="NCBI Taxonomy" id="1314670"/>
    <lineage>
        <taxon>Eukaryota</taxon>
        <taxon>Fungi</taxon>
        <taxon>Dikarya</taxon>
        <taxon>Ascomycota</taxon>
        <taxon>Pezizomycotina</taxon>
        <taxon>Dothideomycetes</taxon>
        <taxon>Pleosporomycetidae</taxon>
        <taxon>Mytilinidiales</taxon>
        <taxon>Argynnaceae</taxon>
        <taxon>Lepidopterella</taxon>
    </lineage>
</organism>
<dbReference type="Proteomes" id="UP000250266">
    <property type="component" value="Unassembled WGS sequence"/>
</dbReference>
<dbReference type="EMBL" id="KV744901">
    <property type="protein sequence ID" value="OCK82029.1"/>
    <property type="molecule type" value="Genomic_DNA"/>
</dbReference>
<feature type="compositionally biased region" description="Polar residues" evidence="1">
    <location>
        <begin position="1"/>
        <end position="14"/>
    </location>
</feature>
<sequence length="184" mass="18973">MSASRNPDSVTNQPGEFHSRVPPAEPLEKRGHKPGVLAFENDHVLEFSAKTLPAGSAPASATYQPNPDLNNQRMYQSASSTLQGANSADVHTGLGHPGQGQTSQELRHDGSKGGAKQTHGLAGVGATVGNKGEVVKGRDPEFAGQRALDEDVPSGKRGNLGGPAAQERVPEGAETVAAEAPSGR</sequence>
<keyword evidence="3" id="KW-1185">Reference proteome</keyword>
<feature type="region of interest" description="Disordered" evidence="1">
    <location>
        <begin position="54"/>
        <end position="184"/>
    </location>
</feature>